<dbReference type="Proteomes" id="UP000183053">
    <property type="component" value="Unassembled WGS sequence"/>
</dbReference>
<protein>
    <recommendedName>
        <fullName evidence="3">DUF1508 domain-containing protein</fullName>
    </recommendedName>
</protein>
<organism evidence="1 2">
    <name type="scientific">Tsukamurella pulmonis</name>
    <dbReference type="NCBI Taxonomy" id="47312"/>
    <lineage>
        <taxon>Bacteria</taxon>
        <taxon>Bacillati</taxon>
        <taxon>Actinomycetota</taxon>
        <taxon>Actinomycetes</taxon>
        <taxon>Mycobacteriales</taxon>
        <taxon>Tsukamurellaceae</taxon>
        <taxon>Tsukamurella</taxon>
    </lineage>
</organism>
<dbReference type="AlphaFoldDB" id="A0A1H1EYP4"/>
<evidence type="ECO:0008006" key="3">
    <source>
        <dbReference type="Google" id="ProtNLM"/>
    </source>
</evidence>
<gene>
    <name evidence="1" type="ORF">SAMN04489765_2421</name>
</gene>
<dbReference type="EMBL" id="FNLF01000002">
    <property type="protein sequence ID" value="SDQ93781.1"/>
    <property type="molecule type" value="Genomic_DNA"/>
</dbReference>
<evidence type="ECO:0000313" key="1">
    <source>
        <dbReference type="EMBL" id="SDQ93781.1"/>
    </source>
</evidence>
<dbReference type="RefSeq" id="WP_068565276.1">
    <property type="nucleotide sequence ID" value="NZ_FNLF01000002.1"/>
</dbReference>
<accession>A0A1H1EYP4</accession>
<keyword evidence="2" id="KW-1185">Reference proteome</keyword>
<name>A0A1H1EYP4_9ACTN</name>
<reference evidence="2" key="1">
    <citation type="submission" date="2016-10" db="EMBL/GenBank/DDBJ databases">
        <authorList>
            <person name="Varghese N."/>
            <person name="Submissions S."/>
        </authorList>
    </citation>
    <scope>NUCLEOTIDE SEQUENCE [LARGE SCALE GENOMIC DNA]</scope>
    <source>
        <strain evidence="2">DSM 44142</strain>
    </source>
</reference>
<dbReference type="STRING" id="47312.SAMN04489765_2421"/>
<proteinExistence type="predicted"/>
<sequence>MDDYRLHLQAGEPGEEGAWFWRLDDAAGLQIAASWAASLADALDAVKRVSADLGLDGTT</sequence>
<evidence type="ECO:0000313" key="2">
    <source>
        <dbReference type="Proteomes" id="UP000183053"/>
    </source>
</evidence>
<dbReference type="OrthoDB" id="4774300at2"/>